<sequence length="614" mass="70008">MPVEEKEYKLPFANTHAARLKSPDLFQENSFRTIDITDGIQAVIGRLKGQTSTTTQSFRFNKTKFTPEQAKQWLKDHDKKFILFEEAIEESSHKKNKRTLEGELVDGKYVSTFKKKNTKESVSDDIEFHGDIEDELPIENIRDKIKESVSLVGSQWEITIIKEGRSINGFDYSEKVLKESISLFEGVGIYGHKYGGSIDHRPDEFTNPNGLVLNKVGWVENVRYKSDSDGKRLVGNFHCINSALRDMFSNTWQENKSQMPEFSVDVNGRGFSHGNTRIVTKITNVNSIDIVDEASAGGAFERMVASKSKIFLRRNKMDELIKELLVRVKEGTYTIKESIDGKSDEDIIGLIKKELNLSEEDIKAKERLGAGDLQKVLGATTLDEMKSLMRSLLDKLRSEEGKISEQKTKEKDMKAKEQKEKEEKELKAKESVTKKVADLETTIKKQRSEVAINTLVDQDPALPGEAKLKIKESLTNMITKEGEISEDIINKQIKKEKDYLSHFLESGEITGMGMVETGDNTEDKKQKRLNLMIDPDLLHAKESKDDYKGFEAFYGLQDALQSITGVPVNWMLQKQNHRRIDSRIKESTTADFPVMLGDSMSKKAIKEYRFRFQR</sequence>
<name>A0A0F9EH59_9ZZZZ</name>
<evidence type="ECO:0000256" key="1">
    <source>
        <dbReference type="SAM" id="MobiDB-lite"/>
    </source>
</evidence>
<comment type="caution">
    <text evidence="2">The sequence shown here is derived from an EMBL/GenBank/DDBJ whole genome shotgun (WGS) entry which is preliminary data.</text>
</comment>
<dbReference type="AlphaFoldDB" id="A0A0F9EH59"/>
<reference evidence="2" key="1">
    <citation type="journal article" date="2015" name="Nature">
        <title>Complex archaea that bridge the gap between prokaryotes and eukaryotes.</title>
        <authorList>
            <person name="Spang A."/>
            <person name="Saw J.H."/>
            <person name="Jorgensen S.L."/>
            <person name="Zaremba-Niedzwiedzka K."/>
            <person name="Martijn J."/>
            <person name="Lind A.E."/>
            <person name="van Eijk R."/>
            <person name="Schleper C."/>
            <person name="Guy L."/>
            <person name="Ettema T.J."/>
        </authorList>
    </citation>
    <scope>NUCLEOTIDE SEQUENCE</scope>
</reference>
<evidence type="ECO:0000313" key="2">
    <source>
        <dbReference type="EMBL" id="KKL73294.1"/>
    </source>
</evidence>
<feature type="region of interest" description="Disordered" evidence="1">
    <location>
        <begin position="399"/>
        <end position="423"/>
    </location>
</feature>
<dbReference type="EMBL" id="LAZR01025004">
    <property type="protein sequence ID" value="KKL73294.1"/>
    <property type="molecule type" value="Genomic_DNA"/>
</dbReference>
<feature type="non-terminal residue" evidence="2">
    <location>
        <position position="614"/>
    </location>
</feature>
<organism evidence="2">
    <name type="scientific">marine sediment metagenome</name>
    <dbReference type="NCBI Taxonomy" id="412755"/>
    <lineage>
        <taxon>unclassified sequences</taxon>
        <taxon>metagenomes</taxon>
        <taxon>ecological metagenomes</taxon>
    </lineage>
</organism>
<protein>
    <submittedName>
        <fullName evidence="2">Uncharacterized protein</fullName>
    </submittedName>
</protein>
<proteinExistence type="predicted"/>
<gene>
    <name evidence="2" type="ORF">LCGC14_2076360</name>
</gene>
<accession>A0A0F9EH59</accession>